<proteinExistence type="predicted"/>
<evidence type="ECO:0000256" key="1">
    <source>
        <dbReference type="SAM" id="SignalP"/>
    </source>
</evidence>
<reference evidence="2 3" key="1">
    <citation type="submission" date="2024-10" db="EMBL/GenBank/DDBJ databases">
        <title>Updated reference genomes for cyclostephanoid diatoms.</title>
        <authorList>
            <person name="Roberts W.R."/>
            <person name="Alverson A.J."/>
        </authorList>
    </citation>
    <scope>NUCLEOTIDE SEQUENCE [LARGE SCALE GENOMIC DNA]</scope>
    <source>
        <strain evidence="2 3">AJA010-31</strain>
    </source>
</reference>
<name>A0ABD3P3R0_9STRA</name>
<evidence type="ECO:0000313" key="3">
    <source>
        <dbReference type="Proteomes" id="UP001530400"/>
    </source>
</evidence>
<dbReference type="PANTHER" id="PTHR34044">
    <property type="entry name" value="NUCLEAR PROTEIN"/>
    <property type="match status" value="1"/>
</dbReference>
<feature type="signal peptide" evidence="1">
    <location>
        <begin position="1"/>
        <end position="21"/>
    </location>
</feature>
<evidence type="ECO:0000313" key="2">
    <source>
        <dbReference type="EMBL" id="KAL3782219.1"/>
    </source>
</evidence>
<comment type="caution">
    <text evidence="2">The sequence shown here is derived from an EMBL/GenBank/DDBJ whole genome shotgun (WGS) entry which is preliminary data.</text>
</comment>
<accession>A0ABD3P3R0</accession>
<feature type="chain" id="PRO_5044884865" evidence="1">
    <location>
        <begin position="22"/>
        <end position="298"/>
    </location>
</feature>
<organism evidence="2 3">
    <name type="scientific">Cyclotella atomus</name>
    <dbReference type="NCBI Taxonomy" id="382360"/>
    <lineage>
        <taxon>Eukaryota</taxon>
        <taxon>Sar</taxon>
        <taxon>Stramenopiles</taxon>
        <taxon>Ochrophyta</taxon>
        <taxon>Bacillariophyta</taxon>
        <taxon>Coscinodiscophyceae</taxon>
        <taxon>Thalassiosirophycidae</taxon>
        <taxon>Stephanodiscales</taxon>
        <taxon>Stephanodiscaceae</taxon>
        <taxon>Cyclotella</taxon>
    </lineage>
</organism>
<dbReference type="EMBL" id="JALLPJ020000816">
    <property type="protein sequence ID" value="KAL3782219.1"/>
    <property type="molecule type" value="Genomic_DNA"/>
</dbReference>
<keyword evidence="3" id="KW-1185">Reference proteome</keyword>
<protein>
    <submittedName>
        <fullName evidence="2">Uncharacterized protein</fullName>
    </submittedName>
</protein>
<dbReference type="AlphaFoldDB" id="A0ABD3P3R0"/>
<keyword evidence="1" id="KW-0732">Signal</keyword>
<sequence length="298" mass="32037">MKLYSPLTSLFALATICTSQGFTSSVSSTTAARMSTSLNAETIVIGGGRIGSLIAKDATLLGRNDPIATSIPADGEGPIYIATRNDVLESIVDNCPENRRKDLVFLQNGYLDDFLARKNLMSNTQALLYLSVTAKGVDPVDGITTVNPEGLTAATGVHAEAFAERLAKLGLKCNVVSAEEYRPAMFEKLIWISTYMLVGTAKDCKSVGQAGSDHKQLVQDVISELVSAVSKKEGISFQDGTIERLAAYTDVVTDFPCGVKEFEWRNKYFYDLGDDACPIHNGLLRDCAAAGKLAFELA</sequence>
<dbReference type="Proteomes" id="UP001530400">
    <property type="component" value="Unassembled WGS sequence"/>
</dbReference>
<dbReference type="PANTHER" id="PTHR34044:SF1">
    <property type="entry name" value="NUCLEAR PROTEIN"/>
    <property type="match status" value="1"/>
</dbReference>
<gene>
    <name evidence="2" type="ORF">ACHAWO_000792</name>
</gene>